<evidence type="ECO:0000256" key="1">
    <source>
        <dbReference type="SAM" id="MobiDB-lite"/>
    </source>
</evidence>
<feature type="region of interest" description="Disordered" evidence="1">
    <location>
        <begin position="1"/>
        <end position="73"/>
    </location>
</feature>
<gene>
    <name evidence="2" type="ORF">JRQ81_016051</name>
</gene>
<name>A0A9Q0XXQ7_9SAUR</name>
<dbReference type="Proteomes" id="UP001142489">
    <property type="component" value="Unassembled WGS sequence"/>
</dbReference>
<reference evidence="2" key="1">
    <citation type="journal article" date="2023" name="DNA Res.">
        <title>Chromosome-level genome assembly of Phrynocephalus forsythii using third-generation DNA sequencing and Hi-C analysis.</title>
        <authorList>
            <person name="Qi Y."/>
            <person name="Zhao W."/>
            <person name="Zhao Y."/>
            <person name="Niu C."/>
            <person name="Cao S."/>
            <person name="Zhang Y."/>
        </authorList>
    </citation>
    <scope>NUCLEOTIDE SEQUENCE</scope>
    <source>
        <tissue evidence="2">Muscle</tissue>
    </source>
</reference>
<feature type="compositionally biased region" description="Low complexity" evidence="1">
    <location>
        <begin position="9"/>
        <end position="34"/>
    </location>
</feature>
<comment type="caution">
    <text evidence="2">The sequence shown here is derived from an EMBL/GenBank/DDBJ whole genome shotgun (WGS) entry which is preliminary data.</text>
</comment>
<organism evidence="2 3">
    <name type="scientific">Phrynocephalus forsythii</name>
    <dbReference type="NCBI Taxonomy" id="171643"/>
    <lineage>
        <taxon>Eukaryota</taxon>
        <taxon>Metazoa</taxon>
        <taxon>Chordata</taxon>
        <taxon>Craniata</taxon>
        <taxon>Vertebrata</taxon>
        <taxon>Euteleostomi</taxon>
        <taxon>Lepidosauria</taxon>
        <taxon>Squamata</taxon>
        <taxon>Bifurcata</taxon>
        <taxon>Unidentata</taxon>
        <taxon>Episquamata</taxon>
        <taxon>Toxicofera</taxon>
        <taxon>Iguania</taxon>
        <taxon>Acrodonta</taxon>
        <taxon>Agamidae</taxon>
        <taxon>Agaminae</taxon>
        <taxon>Phrynocephalus</taxon>
    </lineage>
</organism>
<dbReference type="EMBL" id="JAPFRF010000006">
    <property type="protein sequence ID" value="KAJ7329877.1"/>
    <property type="molecule type" value="Genomic_DNA"/>
</dbReference>
<sequence>MYAPLLHSVGPARARVRPPARLPVKPVIESSSSLAHHHHSAGAAGQRAQESARGSPKVRGPPLESAGIYDNTK</sequence>
<evidence type="ECO:0000313" key="2">
    <source>
        <dbReference type="EMBL" id="KAJ7329877.1"/>
    </source>
</evidence>
<protein>
    <submittedName>
        <fullName evidence="2">Uncharacterized protein</fullName>
    </submittedName>
</protein>
<dbReference type="AlphaFoldDB" id="A0A9Q0XXQ7"/>
<accession>A0A9Q0XXQ7</accession>
<keyword evidence="3" id="KW-1185">Reference proteome</keyword>
<evidence type="ECO:0000313" key="3">
    <source>
        <dbReference type="Proteomes" id="UP001142489"/>
    </source>
</evidence>
<proteinExistence type="predicted"/>